<feature type="non-terminal residue" evidence="2">
    <location>
        <position position="1"/>
    </location>
</feature>
<gene>
    <name evidence="2" type="ORF">OMED0929_LOCUS779</name>
</gene>
<organism evidence="2">
    <name type="scientific">Ostreococcus mediterraneus</name>
    <dbReference type="NCBI Taxonomy" id="1486918"/>
    <lineage>
        <taxon>Eukaryota</taxon>
        <taxon>Viridiplantae</taxon>
        <taxon>Chlorophyta</taxon>
        <taxon>Mamiellophyceae</taxon>
        <taxon>Mamiellales</taxon>
        <taxon>Bathycoccaceae</taxon>
        <taxon>Ostreococcus</taxon>
    </lineage>
</organism>
<proteinExistence type="predicted"/>
<dbReference type="EMBL" id="HBEW01000903">
    <property type="protein sequence ID" value="CAD8576632.1"/>
    <property type="molecule type" value="Transcribed_RNA"/>
</dbReference>
<reference evidence="2" key="1">
    <citation type="submission" date="2021-01" db="EMBL/GenBank/DDBJ databases">
        <authorList>
            <person name="Corre E."/>
            <person name="Pelletier E."/>
            <person name="Niang G."/>
            <person name="Scheremetjew M."/>
            <person name="Finn R."/>
            <person name="Kale V."/>
            <person name="Holt S."/>
            <person name="Cochrane G."/>
            <person name="Meng A."/>
            <person name="Brown T."/>
            <person name="Cohen L."/>
        </authorList>
    </citation>
    <scope>NUCLEOTIDE SEQUENCE</scope>
    <source>
        <strain evidence="2">Clade-D-RCC2572</strain>
    </source>
</reference>
<name>A0A7S0KC12_9CHLO</name>
<dbReference type="AlphaFoldDB" id="A0A7S0KC12"/>
<accession>A0A7S0KC12</accession>
<sequence>VVVVTPRRGRRAFETTTMTTSTTMTSMTTRRDGDVARGRCGGGARRRATAVVVYAGKGKRKGQRRAEDASSELVLGGGGGGARQTSGSLAGALGPISIAHMPDGADAVEFFLLAKKRDDDEDDAASRWLPLGDVVFDARTTNVDDVVRERYWILRDFARKRHLSLNVGNKHLRVGVRAQKGPKHPRATTAVDVVEVCDERTAFAWDAASGKGEYGTHHAILRLFNTAPSVTAATKAAMLKQSAQYASAQDNAIAASELAT</sequence>
<feature type="region of interest" description="Disordered" evidence="1">
    <location>
        <begin position="56"/>
        <end position="85"/>
    </location>
</feature>
<evidence type="ECO:0000256" key="1">
    <source>
        <dbReference type="SAM" id="MobiDB-lite"/>
    </source>
</evidence>
<evidence type="ECO:0000313" key="2">
    <source>
        <dbReference type="EMBL" id="CAD8576632.1"/>
    </source>
</evidence>
<protein>
    <submittedName>
        <fullName evidence="2">Uncharacterized protein</fullName>
    </submittedName>
</protein>